<gene>
    <name evidence="1" type="ORF">J7W16_11935</name>
</gene>
<comment type="caution">
    <text evidence="1">The sequence shown here is derived from an EMBL/GenBank/DDBJ whole genome shotgun (WGS) entry which is preliminary data.</text>
</comment>
<name>A0A940WWF1_9BACI</name>
<sequence>MKKILLGFGVVVTMVVAAFISLENGKKNNSYSTPEAALNNVENPKYEVLEIIDTKVFDSIAYVFYYSEVGLNQKNYLAVAKIDQNKYGWRFHELLGIGDINESNVGNSSGKDNYIVGFAPKEVDKLKFGSVEAELIAMETKGMKAFLLHGVESELMGQADFQYFDIEGHELTY</sequence>
<dbReference type="RefSeq" id="WP_210597530.1">
    <property type="nucleotide sequence ID" value="NZ_JAGKSQ010000004.1"/>
</dbReference>
<dbReference type="AlphaFoldDB" id="A0A940WWF1"/>
<protein>
    <submittedName>
        <fullName evidence="1">Uncharacterized protein</fullName>
    </submittedName>
</protein>
<keyword evidence="2" id="KW-1185">Reference proteome</keyword>
<evidence type="ECO:0000313" key="2">
    <source>
        <dbReference type="Proteomes" id="UP000678228"/>
    </source>
</evidence>
<accession>A0A940WWF1</accession>
<dbReference type="Proteomes" id="UP000678228">
    <property type="component" value="Unassembled WGS sequence"/>
</dbReference>
<evidence type="ECO:0000313" key="1">
    <source>
        <dbReference type="EMBL" id="MBP3951842.1"/>
    </source>
</evidence>
<dbReference type="EMBL" id="JAGKSQ010000004">
    <property type="protein sequence ID" value="MBP3951842.1"/>
    <property type="molecule type" value="Genomic_DNA"/>
</dbReference>
<organism evidence="1 2">
    <name type="scientific">Halalkalibacter suaedae</name>
    <dbReference type="NCBI Taxonomy" id="2822140"/>
    <lineage>
        <taxon>Bacteria</taxon>
        <taxon>Bacillati</taxon>
        <taxon>Bacillota</taxon>
        <taxon>Bacilli</taxon>
        <taxon>Bacillales</taxon>
        <taxon>Bacillaceae</taxon>
        <taxon>Halalkalibacter</taxon>
    </lineage>
</organism>
<reference evidence="1" key="1">
    <citation type="submission" date="2021-03" db="EMBL/GenBank/DDBJ databases">
        <title>Bacillus suaedae sp. nov., isolated from Suaeda aralocaspica.</title>
        <authorList>
            <person name="Lei R.F.R."/>
        </authorList>
    </citation>
    <scope>NUCLEOTIDE SEQUENCE</scope>
    <source>
        <strain evidence="1">YZJH907-2</strain>
    </source>
</reference>
<proteinExistence type="predicted"/>